<dbReference type="PROSITE" id="PS51898">
    <property type="entry name" value="TYR_RECOMBINASE"/>
    <property type="match status" value="1"/>
</dbReference>
<reference evidence="9 10" key="1">
    <citation type="journal article" date="2021" name="ISME Commun">
        <title>Automated analysis of genomic sequences facilitates high-throughput and comprehensive description of bacteria.</title>
        <authorList>
            <person name="Hitch T.C.A."/>
        </authorList>
    </citation>
    <scope>NUCLEOTIDE SEQUENCE [LARGE SCALE GENOMIC DNA]</scope>
    <source>
        <strain evidence="10">f_CCE</strain>
    </source>
</reference>
<evidence type="ECO:0000256" key="1">
    <source>
        <dbReference type="ARBA" id="ARBA00003283"/>
    </source>
</evidence>
<evidence type="ECO:0000256" key="5">
    <source>
        <dbReference type="ARBA" id="ARBA00023172"/>
    </source>
</evidence>
<keyword evidence="3" id="KW-0229">DNA integration</keyword>
<dbReference type="PANTHER" id="PTHR30349">
    <property type="entry name" value="PHAGE INTEGRASE-RELATED"/>
    <property type="match status" value="1"/>
</dbReference>
<dbReference type="InterPro" id="IPR044068">
    <property type="entry name" value="CB"/>
</dbReference>
<evidence type="ECO:0000313" key="9">
    <source>
        <dbReference type="EMBL" id="MCU6800800.1"/>
    </source>
</evidence>
<name>A0ABT2V1N4_9FIRM</name>
<comment type="function">
    <text evidence="1">Site-specific tyrosine recombinase, which acts by catalyzing the cutting and rejoining of the recombining DNA molecules.</text>
</comment>
<dbReference type="CDD" id="cd01189">
    <property type="entry name" value="INT_ICEBs1_C_like"/>
    <property type="match status" value="1"/>
</dbReference>
<dbReference type="SUPFAM" id="SSF56349">
    <property type="entry name" value="DNA breaking-rejoining enzymes"/>
    <property type="match status" value="1"/>
</dbReference>
<dbReference type="InterPro" id="IPR011010">
    <property type="entry name" value="DNA_brk_join_enz"/>
</dbReference>
<dbReference type="Gene3D" id="1.10.443.10">
    <property type="entry name" value="Intergrase catalytic core"/>
    <property type="match status" value="1"/>
</dbReference>
<dbReference type="Proteomes" id="UP001652395">
    <property type="component" value="Unassembled WGS sequence"/>
</dbReference>
<evidence type="ECO:0000259" key="7">
    <source>
        <dbReference type="PROSITE" id="PS51898"/>
    </source>
</evidence>
<comment type="caution">
    <text evidence="9">The sequence shown here is derived from an EMBL/GenBank/DDBJ whole genome shotgun (WGS) entry which is preliminary data.</text>
</comment>
<evidence type="ECO:0000259" key="8">
    <source>
        <dbReference type="PROSITE" id="PS51900"/>
    </source>
</evidence>
<dbReference type="InterPro" id="IPR013762">
    <property type="entry name" value="Integrase-like_cat_sf"/>
</dbReference>
<dbReference type="RefSeq" id="WP_158359556.1">
    <property type="nucleotide sequence ID" value="NZ_JAOQJF010000029.1"/>
</dbReference>
<feature type="domain" description="Tyr recombinase" evidence="7">
    <location>
        <begin position="168"/>
        <end position="365"/>
    </location>
</feature>
<dbReference type="PROSITE" id="PS51900">
    <property type="entry name" value="CB"/>
    <property type="match status" value="1"/>
</dbReference>
<keyword evidence="5" id="KW-0233">DNA recombination</keyword>
<evidence type="ECO:0000256" key="6">
    <source>
        <dbReference type="PROSITE-ProRule" id="PRU01248"/>
    </source>
</evidence>
<comment type="similarity">
    <text evidence="2">Belongs to the 'phage' integrase family.</text>
</comment>
<dbReference type="Pfam" id="PF00589">
    <property type="entry name" value="Phage_integrase"/>
    <property type="match status" value="1"/>
</dbReference>
<evidence type="ECO:0000256" key="2">
    <source>
        <dbReference type="ARBA" id="ARBA00008857"/>
    </source>
</evidence>
<protein>
    <submittedName>
        <fullName evidence="9">Site-specific integrase</fullName>
    </submittedName>
</protein>
<accession>A0ABT2V1N4</accession>
<keyword evidence="10" id="KW-1185">Reference proteome</keyword>
<sequence length="372" mass="42720">MAKAKYTKGADGYFTTKTWDGSYNQDGTKHRVTLRSKKSSADLEKQVIELKAKIRNGDAVRGSDTLFCEYAAEWLETYKAVRSTNTRKMYLNIITHHFPVLEGIRLQDIRKLHFQMLINSAIDRPRICQQIRLTFRQVIRSAISDHLLPESAFRTICEGIELPRYKAKERRPLTDLEKKMIPKADFSPMERTFVYILYGCGLRRGEALALRKTDICLKTAELTVRQAFEFDGNNPSPKSPKSDNGYRTVPMPPYLVMQLKNYMPSIPGEYLFHNQNARIMTHTGYTRMWQRIVDKMNAAAGGNKNIRVIFGLTAHIFRHNYCTELCYQIPAISTKKIAQLLGDDEKMVLEVYSHIVDEKEKAPDVVAKALAL</sequence>
<organism evidence="9 10">
    <name type="scientific">Alitiscatomonas aceti</name>
    <dbReference type="NCBI Taxonomy" id="2981724"/>
    <lineage>
        <taxon>Bacteria</taxon>
        <taxon>Bacillati</taxon>
        <taxon>Bacillota</taxon>
        <taxon>Clostridia</taxon>
        <taxon>Lachnospirales</taxon>
        <taxon>Lachnospiraceae</taxon>
        <taxon>Alitiscatomonas</taxon>
    </lineage>
</organism>
<dbReference type="InterPro" id="IPR004107">
    <property type="entry name" value="Integrase_SAM-like_N"/>
</dbReference>
<feature type="domain" description="Core-binding (CB)" evidence="8">
    <location>
        <begin position="65"/>
        <end position="143"/>
    </location>
</feature>
<dbReference type="InterPro" id="IPR050090">
    <property type="entry name" value="Tyrosine_recombinase_XerCD"/>
</dbReference>
<keyword evidence="4 6" id="KW-0238">DNA-binding</keyword>
<dbReference type="InterPro" id="IPR010998">
    <property type="entry name" value="Integrase_recombinase_N"/>
</dbReference>
<evidence type="ECO:0000256" key="4">
    <source>
        <dbReference type="ARBA" id="ARBA00023125"/>
    </source>
</evidence>
<proteinExistence type="inferred from homology"/>
<evidence type="ECO:0000313" key="10">
    <source>
        <dbReference type="Proteomes" id="UP001652395"/>
    </source>
</evidence>
<gene>
    <name evidence="9" type="ORF">OCV69_12810</name>
</gene>
<dbReference type="Gene3D" id="1.10.150.130">
    <property type="match status" value="1"/>
</dbReference>
<dbReference type="EMBL" id="JAOQJF010000029">
    <property type="protein sequence ID" value="MCU6800800.1"/>
    <property type="molecule type" value="Genomic_DNA"/>
</dbReference>
<dbReference type="PANTHER" id="PTHR30349:SF41">
    <property type="entry name" value="INTEGRASE_RECOMBINASE PROTEIN MJ0367-RELATED"/>
    <property type="match status" value="1"/>
</dbReference>
<dbReference type="InterPro" id="IPR002104">
    <property type="entry name" value="Integrase_catalytic"/>
</dbReference>
<dbReference type="Pfam" id="PF14659">
    <property type="entry name" value="Phage_int_SAM_3"/>
    <property type="match status" value="1"/>
</dbReference>
<evidence type="ECO:0000256" key="3">
    <source>
        <dbReference type="ARBA" id="ARBA00022908"/>
    </source>
</evidence>